<evidence type="ECO:0000256" key="1">
    <source>
        <dbReference type="ARBA" id="ARBA00023002"/>
    </source>
</evidence>
<accession>A0ABU1FTL6</accession>
<dbReference type="Gene3D" id="3.50.50.60">
    <property type="entry name" value="FAD/NAD(P)-binding domain"/>
    <property type="match status" value="1"/>
</dbReference>
<reference evidence="4" key="1">
    <citation type="submission" date="2023-07" db="EMBL/GenBank/DDBJ databases">
        <title>Description of three actinobacteria isolated from air of manufacturing shop in a pharmaceutical factory.</title>
        <authorList>
            <person name="Zhang D.-F."/>
        </authorList>
    </citation>
    <scope>NUCLEOTIDE SEQUENCE [LARGE SCALE GENOMIC DNA]</scope>
    <source>
        <strain evidence="4">CCTCC AB 207010</strain>
    </source>
</reference>
<protein>
    <submittedName>
        <fullName evidence="3">FAD-dependent oxidoreductase</fullName>
    </submittedName>
</protein>
<sequence length="360" mass="40557">MGHPERTTVLISGGGPAGIVLGLLLSRAGIEVTVLEKHADFLRDFRGDTVHASTMRLLDDLGLGEKFRRLPQGRLGNLQIPDRHGSPVTVADFSRLPEPYTYVGMVPQWDLLNLLAQEAQQEPTFSLHMESESLSLLQEHGRVAGVRYRSRTDGVERELRADLTVVCEGRNSSLRQQLNLPEVQYPVPFDTWWFRLPRHPDDRQEVRIAPLIRGSEVLLTLHRTDYYQLAYLAPKGSDPHLREEGVDSFRARVTALSPDFADRVGALSTMDQVHLLDVRLNLLRRRWAEGMLCIGDAAHAMTPVAWGSTWRSRTPWPPRGSWLLLYSAGLSRSEIWRGSSDVVCCPPARFRPFSGRSTGR</sequence>
<feature type="domain" description="FAD-binding" evidence="2">
    <location>
        <begin position="6"/>
        <end position="304"/>
    </location>
</feature>
<evidence type="ECO:0000313" key="4">
    <source>
        <dbReference type="Proteomes" id="UP001260872"/>
    </source>
</evidence>
<gene>
    <name evidence="3" type="ORF">RH857_05005</name>
</gene>
<evidence type="ECO:0000313" key="3">
    <source>
        <dbReference type="EMBL" id="MDR5711491.1"/>
    </source>
</evidence>
<dbReference type="PANTHER" id="PTHR43476:SF5">
    <property type="entry name" value="FAD-DEPENDENT MONOOXYGENASE"/>
    <property type="match status" value="1"/>
</dbReference>
<organism evidence="3 4">
    <name type="scientific">Nesterenkonia flava</name>
    <dbReference type="NCBI Taxonomy" id="469799"/>
    <lineage>
        <taxon>Bacteria</taxon>
        <taxon>Bacillati</taxon>
        <taxon>Actinomycetota</taxon>
        <taxon>Actinomycetes</taxon>
        <taxon>Micrococcales</taxon>
        <taxon>Micrococcaceae</taxon>
        <taxon>Nesterenkonia</taxon>
    </lineage>
</organism>
<evidence type="ECO:0000259" key="2">
    <source>
        <dbReference type="Pfam" id="PF01494"/>
    </source>
</evidence>
<dbReference type="InterPro" id="IPR002938">
    <property type="entry name" value="FAD-bd"/>
</dbReference>
<dbReference type="PRINTS" id="PR00420">
    <property type="entry name" value="RNGMNOXGNASE"/>
</dbReference>
<dbReference type="InterPro" id="IPR050631">
    <property type="entry name" value="PheA/TfdB_FAD_monoxygenase"/>
</dbReference>
<comment type="caution">
    <text evidence="3">The sequence shown here is derived from an EMBL/GenBank/DDBJ whole genome shotgun (WGS) entry which is preliminary data.</text>
</comment>
<name>A0ABU1FTL6_9MICC</name>
<keyword evidence="1" id="KW-0560">Oxidoreductase</keyword>
<dbReference type="Proteomes" id="UP001260872">
    <property type="component" value="Unassembled WGS sequence"/>
</dbReference>
<dbReference type="PANTHER" id="PTHR43476">
    <property type="entry name" value="3-(3-HYDROXY-PHENYL)PROPIONATE/3-HYDROXYCINNAMIC ACID HYDROXYLASE"/>
    <property type="match status" value="1"/>
</dbReference>
<dbReference type="EMBL" id="JAVKGT010000009">
    <property type="protein sequence ID" value="MDR5711491.1"/>
    <property type="molecule type" value="Genomic_DNA"/>
</dbReference>
<dbReference type="InterPro" id="IPR036188">
    <property type="entry name" value="FAD/NAD-bd_sf"/>
</dbReference>
<dbReference type="Pfam" id="PF01494">
    <property type="entry name" value="FAD_binding_3"/>
    <property type="match status" value="1"/>
</dbReference>
<dbReference type="RefSeq" id="WP_310536871.1">
    <property type="nucleotide sequence ID" value="NZ_BAAAOC010000091.1"/>
</dbReference>
<keyword evidence="4" id="KW-1185">Reference proteome</keyword>
<dbReference type="SUPFAM" id="SSF51905">
    <property type="entry name" value="FAD/NAD(P)-binding domain"/>
    <property type="match status" value="1"/>
</dbReference>
<proteinExistence type="predicted"/>